<proteinExistence type="predicted"/>
<feature type="compositionally biased region" description="Basic residues" evidence="1">
    <location>
        <begin position="1"/>
        <end position="13"/>
    </location>
</feature>
<feature type="compositionally biased region" description="Low complexity" evidence="1">
    <location>
        <begin position="27"/>
        <end position="48"/>
    </location>
</feature>
<dbReference type="Pfam" id="PF13094">
    <property type="entry name" value="CENP-Q"/>
    <property type="match status" value="1"/>
</dbReference>
<dbReference type="EMBL" id="JBBBZM010000063">
    <property type="protein sequence ID" value="KAL0635753.1"/>
    <property type="molecule type" value="Genomic_DNA"/>
</dbReference>
<protein>
    <submittedName>
        <fullName evidence="2">Uncharacterized protein</fullName>
    </submittedName>
</protein>
<evidence type="ECO:0000313" key="3">
    <source>
        <dbReference type="Proteomes" id="UP001447188"/>
    </source>
</evidence>
<evidence type="ECO:0000313" key="2">
    <source>
        <dbReference type="EMBL" id="KAL0635753.1"/>
    </source>
</evidence>
<evidence type="ECO:0000256" key="1">
    <source>
        <dbReference type="SAM" id="MobiDB-lite"/>
    </source>
</evidence>
<feature type="compositionally biased region" description="Polar residues" evidence="1">
    <location>
        <begin position="50"/>
        <end position="59"/>
    </location>
</feature>
<gene>
    <name evidence="2" type="ORF">Q9L58_005286</name>
</gene>
<dbReference type="Proteomes" id="UP001447188">
    <property type="component" value="Unassembled WGS sequence"/>
</dbReference>
<comment type="caution">
    <text evidence="2">The sequence shown here is derived from an EMBL/GenBank/DDBJ whole genome shotgun (WGS) entry which is preliminary data.</text>
</comment>
<name>A0ABR3GIU5_9PEZI</name>
<organism evidence="2 3">
    <name type="scientific">Discina gigas</name>
    <dbReference type="NCBI Taxonomy" id="1032678"/>
    <lineage>
        <taxon>Eukaryota</taxon>
        <taxon>Fungi</taxon>
        <taxon>Dikarya</taxon>
        <taxon>Ascomycota</taxon>
        <taxon>Pezizomycotina</taxon>
        <taxon>Pezizomycetes</taxon>
        <taxon>Pezizales</taxon>
        <taxon>Discinaceae</taxon>
        <taxon>Discina</taxon>
    </lineage>
</organism>
<accession>A0ABR3GIU5</accession>
<reference evidence="2 3" key="1">
    <citation type="submission" date="2024-02" db="EMBL/GenBank/DDBJ databases">
        <title>Discinaceae phylogenomics.</title>
        <authorList>
            <person name="Dirks A.C."/>
            <person name="James T.Y."/>
        </authorList>
    </citation>
    <scope>NUCLEOTIDE SEQUENCE [LARGE SCALE GENOMIC DNA]</scope>
    <source>
        <strain evidence="2 3">ACD0624</strain>
    </source>
</reference>
<dbReference type="InterPro" id="IPR025212">
    <property type="entry name" value="CAD_CENP-Q"/>
</dbReference>
<keyword evidence="3" id="KW-1185">Reference proteome</keyword>
<sequence length="337" mass="37273">MASTNKKSHKSTKPLKNAAGRVDKQPPAKAKSAVATSSSSRQSARPAKGTGSSKTTQKPAQKPEAAVGKSGGKRKAAESIQGEDEEHSAVAKMPMLKPKIRSIPPGVVTSKWAPMSEKARGEVYDVIKSVERPVLMTFEKENQKTTAQEVLRELVQRLVPLLQVPVPPMGRDMVFSYERLIDKNRELESILEPDLRQIAEIEAEIEREQKRLKTDENYYIKLNHNADFQEKIRRQQARSVHPLLKKTAETTGSIKDGVDDIGLSSATLPAIASSYDVSSDRQILPLTKALQQHLSSMQGNNGPLEELAEWIQKSRSAVDEVIFERVGEKVYDGIMGL</sequence>
<feature type="region of interest" description="Disordered" evidence="1">
    <location>
        <begin position="1"/>
        <end position="97"/>
    </location>
</feature>